<protein>
    <recommendedName>
        <fullName evidence="11">SET domain-containing protein</fullName>
    </recommendedName>
</protein>
<accession>A0A3P6CLY6</accession>
<dbReference type="GO" id="GO:0008168">
    <property type="term" value="F:methyltransferase activity"/>
    <property type="evidence" value="ECO:0007669"/>
    <property type="project" value="UniProtKB-KW"/>
</dbReference>
<dbReference type="GO" id="GO:0005634">
    <property type="term" value="C:nucleus"/>
    <property type="evidence" value="ECO:0007669"/>
    <property type="project" value="UniProtKB-SubCell"/>
</dbReference>
<evidence type="ECO:0000256" key="4">
    <source>
        <dbReference type="ARBA" id="ARBA00022603"/>
    </source>
</evidence>
<dbReference type="SMART" id="SM00317">
    <property type="entry name" value="SET"/>
    <property type="match status" value="1"/>
</dbReference>
<dbReference type="InterPro" id="IPR047893">
    <property type="entry name" value="ASHR3-like_SET"/>
</dbReference>
<dbReference type="GO" id="GO:0005694">
    <property type="term" value="C:chromosome"/>
    <property type="evidence" value="ECO:0007669"/>
    <property type="project" value="UniProtKB-SubCell"/>
</dbReference>
<evidence type="ECO:0000256" key="2">
    <source>
        <dbReference type="ARBA" id="ARBA00004286"/>
    </source>
</evidence>
<feature type="domain" description="Post-SET" evidence="9">
    <location>
        <begin position="122"/>
        <end position="138"/>
    </location>
</feature>
<evidence type="ECO:0000313" key="10">
    <source>
        <dbReference type="EMBL" id="VDD09392.1"/>
    </source>
</evidence>
<name>A0A3P6CLY6_BRAOL</name>
<evidence type="ECO:0000256" key="1">
    <source>
        <dbReference type="ARBA" id="ARBA00004123"/>
    </source>
</evidence>
<evidence type="ECO:0000256" key="5">
    <source>
        <dbReference type="ARBA" id="ARBA00022679"/>
    </source>
</evidence>
<keyword evidence="4" id="KW-0489">Methyltransferase</keyword>
<reference evidence="10" key="1">
    <citation type="submission" date="2018-11" db="EMBL/GenBank/DDBJ databases">
        <authorList>
            <consortium name="Genoscope - CEA"/>
            <person name="William W."/>
        </authorList>
    </citation>
    <scope>NUCLEOTIDE SEQUENCE</scope>
</reference>
<dbReference type="EMBL" id="LR031873">
    <property type="protein sequence ID" value="VDD09392.1"/>
    <property type="molecule type" value="Genomic_DNA"/>
</dbReference>
<dbReference type="CDD" id="cd19175">
    <property type="entry name" value="SET_ASHR3-like"/>
    <property type="match status" value="1"/>
</dbReference>
<keyword evidence="5" id="KW-0808">Transferase</keyword>
<keyword evidence="3" id="KW-0158">Chromosome</keyword>
<keyword evidence="7" id="KW-0539">Nucleus</keyword>
<dbReference type="GO" id="GO:0032259">
    <property type="term" value="P:methylation"/>
    <property type="evidence" value="ECO:0007669"/>
    <property type="project" value="UniProtKB-KW"/>
</dbReference>
<dbReference type="PROSITE" id="PS50868">
    <property type="entry name" value="POST_SET"/>
    <property type="match status" value="1"/>
</dbReference>
<evidence type="ECO:0000256" key="3">
    <source>
        <dbReference type="ARBA" id="ARBA00022454"/>
    </source>
</evidence>
<evidence type="ECO:0000259" key="9">
    <source>
        <dbReference type="PROSITE" id="PS50868"/>
    </source>
</evidence>
<dbReference type="InterPro" id="IPR003616">
    <property type="entry name" value="Post-SET_dom"/>
</dbReference>
<dbReference type="InterPro" id="IPR046341">
    <property type="entry name" value="SET_dom_sf"/>
</dbReference>
<evidence type="ECO:0008006" key="11">
    <source>
        <dbReference type="Google" id="ProtNLM"/>
    </source>
</evidence>
<proteinExistence type="predicted"/>
<feature type="domain" description="SET" evidence="8">
    <location>
        <begin position="1"/>
        <end position="116"/>
    </location>
</feature>
<dbReference type="SMART" id="SM00508">
    <property type="entry name" value="PostSET"/>
    <property type="match status" value="1"/>
</dbReference>
<dbReference type="AlphaFoldDB" id="A0A3P6CLY6"/>
<organism evidence="10">
    <name type="scientific">Brassica oleracea</name>
    <name type="common">Wild cabbage</name>
    <dbReference type="NCBI Taxonomy" id="3712"/>
    <lineage>
        <taxon>Eukaryota</taxon>
        <taxon>Viridiplantae</taxon>
        <taxon>Streptophyta</taxon>
        <taxon>Embryophyta</taxon>
        <taxon>Tracheophyta</taxon>
        <taxon>Spermatophyta</taxon>
        <taxon>Magnoliopsida</taxon>
        <taxon>eudicotyledons</taxon>
        <taxon>Gunneridae</taxon>
        <taxon>Pentapetalae</taxon>
        <taxon>rosids</taxon>
        <taxon>malvids</taxon>
        <taxon>Brassicales</taxon>
        <taxon>Brassicaceae</taxon>
        <taxon>Brassiceae</taxon>
        <taxon>Brassica</taxon>
    </lineage>
</organism>
<keyword evidence="6" id="KW-0949">S-adenosyl-L-methionine</keyword>
<dbReference type="SUPFAM" id="SSF82199">
    <property type="entry name" value="SET domain"/>
    <property type="match status" value="1"/>
</dbReference>
<dbReference type="Pfam" id="PF00856">
    <property type="entry name" value="SET"/>
    <property type="match status" value="1"/>
</dbReference>
<evidence type="ECO:0000256" key="7">
    <source>
        <dbReference type="ARBA" id="ARBA00023242"/>
    </source>
</evidence>
<dbReference type="PANTHER" id="PTHR22884">
    <property type="entry name" value="SET DOMAIN PROTEINS"/>
    <property type="match status" value="1"/>
</dbReference>
<dbReference type="InterPro" id="IPR001214">
    <property type="entry name" value="SET_dom"/>
</dbReference>
<dbReference type="PROSITE" id="PS50280">
    <property type="entry name" value="SET"/>
    <property type="match status" value="1"/>
</dbReference>
<dbReference type="InterPro" id="IPR050777">
    <property type="entry name" value="SET2_Histone-Lys_MeTrsfase"/>
</dbReference>
<sequence>MKLVQTEKCGYGIAADEDIKSGEFIIEFVEEVIDEKTCEETLLKMKHRVEANFYLCQINWNMVIDATYKGNKSRYFNHSCNPSTEMQKWIIDGETRVGIFAIRYITKGEHLTYDYQFVQLGADQDCYCGAVGCRKMLGANASKAKNIPSDEAVNLTACKGVSDLESPQASQFRGKGKQFGCVRTISEQLWRKENMLPQLHWCGFHVGTTVCICPGHVRVRCYRGY</sequence>
<dbReference type="Gene3D" id="2.170.270.10">
    <property type="entry name" value="SET domain"/>
    <property type="match status" value="1"/>
</dbReference>
<comment type="subcellular location">
    <subcellularLocation>
        <location evidence="2">Chromosome</location>
    </subcellularLocation>
    <subcellularLocation>
        <location evidence="1">Nucleus</location>
    </subcellularLocation>
</comment>
<gene>
    <name evidence="10" type="ORF">BOLC4T24843H</name>
</gene>
<evidence type="ECO:0000259" key="8">
    <source>
        <dbReference type="PROSITE" id="PS50280"/>
    </source>
</evidence>
<evidence type="ECO:0000256" key="6">
    <source>
        <dbReference type="ARBA" id="ARBA00022691"/>
    </source>
</evidence>